<feature type="chain" id="PRO_5044796057" evidence="1">
    <location>
        <begin position="24"/>
        <end position="66"/>
    </location>
</feature>
<sequence length="66" mass="6893">MKSALVCFLTIVVLIGSGNYVETLPTKCKHILCFVDPCSSPEACPDGSTCRVSCLCTADCSSGGFI</sequence>
<dbReference type="EMBL" id="JBJQND010000003">
    <property type="protein sequence ID" value="KAL3882933.1"/>
    <property type="molecule type" value="Genomic_DNA"/>
</dbReference>
<proteinExistence type="predicted"/>
<keyword evidence="3" id="KW-1185">Reference proteome</keyword>
<evidence type="ECO:0000256" key="1">
    <source>
        <dbReference type="SAM" id="SignalP"/>
    </source>
</evidence>
<reference evidence="2 3" key="1">
    <citation type="submission" date="2024-11" db="EMBL/GenBank/DDBJ databases">
        <title>Chromosome-level genome assembly of the freshwater bivalve Anodonta woodiana.</title>
        <authorList>
            <person name="Chen X."/>
        </authorList>
    </citation>
    <scope>NUCLEOTIDE SEQUENCE [LARGE SCALE GENOMIC DNA]</scope>
    <source>
        <strain evidence="2">MN2024</strain>
        <tissue evidence="2">Gills</tissue>
    </source>
</reference>
<evidence type="ECO:0000313" key="2">
    <source>
        <dbReference type="EMBL" id="KAL3882933.1"/>
    </source>
</evidence>
<accession>A0ABD3XBU8</accession>
<evidence type="ECO:0000313" key="3">
    <source>
        <dbReference type="Proteomes" id="UP001634394"/>
    </source>
</evidence>
<keyword evidence="1" id="KW-0732">Signal</keyword>
<organism evidence="2 3">
    <name type="scientific">Sinanodonta woodiana</name>
    <name type="common">Chinese pond mussel</name>
    <name type="synonym">Anodonta woodiana</name>
    <dbReference type="NCBI Taxonomy" id="1069815"/>
    <lineage>
        <taxon>Eukaryota</taxon>
        <taxon>Metazoa</taxon>
        <taxon>Spiralia</taxon>
        <taxon>Lophotrochozoa</taxon>
        <taxon>Mollusca</taxon>
        <taxon>Bivalvia</taxon>
        <taxon>Autobranchia</taxon>
        <taxon>Heteroconchia</taxon>
        <taxon>Palaeoheterodonta</taxon>
        <taxon>Unionida</taxon>
        <taxon>Unionoidea</taxon>
        <taxon>Unionidae</taxon>
        <taxon>Unioninae</taxon>
        <taxon>Sinanodonta</taxon>
    </lineage>
</organism>
<name>A0ABD3XBU8_SINWO</name>
<gene>
    <name evidence="2" type="ORF">ACJMK2_029235</name>
</gene>
<dbReference type="AlphaFoldDB" id="A0ABD3XBU8"/>
<comment type="caution">
    <text evidence="2">The sequence shown here is derived from an EMBL/GenBank/DDBJ whole genome shotgun (WGS) entry which is preliminary data.</text>
</comment>
<feature type="signal peptide" evidence="1">
    <location>
        <begin position="1"/>
        <end position="23"/>
    </location>
</feature>
<protein>
    <submittedName>
        <fullName evidence="2">Uncharacterized protein</fullName>
    </submittedName>
</protein>
<dbReference type="Proteomes" id="UP001634394">
    <property type="component" value="Unassembled WGS sequence"/>
</dbReference>